<keyword evidence="1" id="KW-0812">Transmembrane</keyword>
<dbReference type="AlphaFoldDB" id="A0A7V5U2C4"/>
<proteinExistence type="predicted"/>
<feature type="transmembrane region" description="Helical" evidence="1">
    <location>
        <begin position="12"/>
        <end position="35"/>
    </location>
</feature>
<comment type="caution">
    <text evidence="3">The sequence shown here is derived from an EMBL/GenBank/DDBJ whole genome shotgun (WGS) entry which is preliminary data.</text>
</comment>
<name>A0A7V5U2C4_9BACT</name>
<dbReference type="Proteomes" id="UP000886101">
    <property type="component" value="Unassembled WGS sequence"/>
</dbReference>
<dbReference type="EMBL" id="DROK01000105">
    <property type="protein sequence ID" value="HHI96911.1"/>
    <property type="molecule type" value="Genomic_DNA"/>
</dbReference>
<keyword evidence="1" id="KW-0472">Membrane</keyword>
<feature type="domain" description="DUF4398" evidence="2">
    <location>
        <begin position="61"/>
        <end position="133"/>
    </location>
</feature>
<protein>
    <submittedName>
        <fullName evidence="3">DUF4398 domain-containing protein</fullName>
    </submittedName>
</protein>
<dbReference type="Gene3D" id="1.20.1270.390">
    <property type="match status" value="1"/>
</dbReference>
<sequence length="207" mass="24041">MKQLTFIVKARHFLKVFVLIYLLVFTTALSFPAGWQERLARLPYVGKFFKPAAPPLALKDKAYEALEQAYWEGAPFYVPELWDEAQKYFEKGQKALGEGKNAHARYYFEKALKLAKQAQEKTKAKQKQLKAAGARKFEQVLARWRKAAIAPEQRLKWEIRLLYLKELLDKGRYEEFFEEAEIVEKELSRLKPKEGASAEAPSPRGQK</sequence>
<dbReference type="Pfam" id="PF14346">
    <property type="entry name" value="DUF4398"/>
    <property type="match status" value="1"/>
</dbReference>
<accession>A0A7V5U2C4</accession>
<evidence type="ECO:0000256" key="1">
    <source>
        <dbReference type="SAM" id="Phobius"/>
    </source>
</evidence>
<evidence type="ECO:0000259" key="2">
    <source>
        <dbReference type="Pfam" id="PF14346"/>
    </source>
</evidence>
<keyword evidence="1" id="KW-1133">Transmembrane helix</keyword>
<dbReference type="InterPro" id="IPR025511">
    <property type="entry name" value="DUF4398"/>
</dbReference>
<gene>
    <name evidence="3" type="ORF">ENJ96_03585</name>
</gene>
<reference evidence="3" key="1">
    <citation type="journal article" date="2020" name="mSystems">
        <title>Genome- and Community-Level Interaction Insights into Carbon Utilization and Element Cycling Functions of Hydrothermarchaeota in Hydrothermal Sediment.</title>
        <authorList>
            <person name="Zhou Z."/>
            <person name="Liu Y."/>
            <person name="Xu W."/>
            <person name="Pan J."/>
            <person name="Luo Z.H."/>
            <person name="Li M."/>
        </authorList>
    </citation>
    <scope>NUCLEOTIDE SEQUENCE [LARGE SCALE GENOMIC DNA]</scope>
    <source>
        <strain evidence="3">HyVt-533</strain>
    </source>
</reference>
<organism evidence="3">
    <name type="scientific">Thermodesulfatator atlanticus</name>
    <dbReference type="NCBI Taxonomy" id="501497"/>
    <lineage>
        <taxon>Bacteria</taxon>
        <taxon>Pseudomonadati</taxon>
        <taxon>Thermodesulfobacteriota</taxon>
        <taxon>Thermodesulfobacteria</taxon>
        <taxon>Thermodesulfobacteriales</taxon>
        <taxon>Thermodesulfatatoraceae</taxon>
        <taxon>Thermodesulfatator</taxon>
    </lineage>
</organism>
<evidence type="ECO:0000313" key="3">
    <source>
        <dbReference type="EMBL" id="HHI96911.1"/>
    </source>
</evidence>